<name>A0A3Q0KUJ1_SCHMA</name>
<dbReference type="InParanoid" id="A0A3Q0KUJ1"/>
<keyword evidence="1" id="KW-1185">Reference proteome</keyword>
<reference evidence="2" key="2">
    <citation type="submission" date="2018-12" db="UniProtKB">
        <authorList>
            <consortium name="WormBaseParasite"/>
        </authorList>
    </citation>
    <scope>IDENTIFICATION</scope>
    <source>
        <strain evidence="2">Puerto Rican</strain>
    </source>
</reference>
<evidence type="ECO:0000313" key="1">
    <source>
        <dbReference type="Proteomes" id="UP000008854"/>
    </source>
</evidence>
<dbReference type="AlphaFoldDB" id="A0A3Q0KUJ1"/>
<dbReference type="ExpressionAtlas" id="A0A3Q0KUJ1">
    <property type="expression patterns" value="baseline"/>
</dbReference>
<dbReference type="WBParaSite" id="Smp_200100.1">
    <property type="protein sequence ID" value="Smp_200100.1"/>
    <property type="gene ID" value="Smp_200100"/>
</dbReference>
<evidence type="ECO:0000313" key="2">
    <source>
        <dbReference type="WBParaSite" id="Smp_200100.1"/>
    </source>
</evidence>
<dbReference type="Proteomes" id="UP000008854">
    <property type="component" value="Unassembled WGS sequence"/>
</dbReference>
<sequence length="69" mass="8227">MRQNLKCFGQICNKLTRRNLTQMQINVERLIGTKSCLVLHFFQQFTDIGLPKIFLYREVITYLEDKICT</sequence>
<proteinExistence type="predicted"/>
<organism evidence="1 2">
    <name type="scientific">Schistosoma mansoni</name>
    <name type="common">Blood fluke</name>
    <dbReference type="NCBI Taxonomy" id="6183"/>
    <lineage>
        <taxon>Eukaryota</taxon>
        <taxon>Metazoa</taxon>
        <taxon>Spiralia</taxon>
        <taxon>Lophotrochozoa</taxon>
        <taxon>Platyhelminthes</taxon>
        <taxon>Trematoda</taxon>
        <taxon>Digenea</taxon>
        <taxon>Strigeidida</taxon>
        <taxon>Schistosomatoidea</taxon>
        <taxon>Schistosomatidae</taxon>
        <taxon>Schistosoma</taxon>
    </lineage>
</organism>
<reference evidence="1" key="1">
    <citation type="journal article" date="2012" name="PLoS Negl. Trop. Dis.">
        <title>A systematically improved high quality genome and transcriptome of the human blood fluke Schistosoma mansoni.</title>
        <authorList>
            <person name="Protasio A.V."/>
            <person name="Tsai I.J."/>
            <person name="Babbage A."/>
            <person name="Nichol S."/>
            <person name="Hunt M."/>
            <person name="Aslett M.A."/>
            <person name="De Silva N."/>
            <person name="Velarde G.S."/>
            <person name="Anderson T.J."/>
            <person name="Clark R.C."/>
            <person name="Davidson C."/>
            <person name="Dillon G.P."/>
            <person name="Holroyd N.E."/>
            <person name="LoVerde P.T."/>
            <person name="Lloyd C."/>
            <person name="McQuillan J."/>
            <person name="Oliveira G."/>
            <person name="Otto T.D."/>
            <person name="Parker-Manuel S.J."/>
            <person name="Quail M.A."/>
            <person name="Wilson R.A."/>
            <person name="Zerlotini A."/>
            <person name="Dunne D.W."/>
            <person name="Berriman M."/>
        </authorList>
    </citation>
    <scope>NUCLEOTIDE SEQUENCE [LARGE SCALE GENOMIC DNA]</scope>
    <source>
        <strain evidence="1">Puerto Rican</strain>
    </source>
</reference>
<protein>
    <submittedName>
        <fullName evidence="2">Smp_200100</fullName>
    </submittedName>
</protein>
<accession>A0A3Q0KUJ1</accession>